<reference evidence="2 3" key="1">
    <citation type="submission" date="2016-07" db="EMBL/GenBank/DDBJ databases">
        <title>Pervasive Adenine N6-methylation of Active Genes in Fungi.</title>
        <authorList>
            <consortium name="DOE Joint Genome Institute"/>
            <person name="Mondo S.J."/>
            <person name="Dannebaum R.O."/>
            <person name="Kuo R.C."/>
            <person name="Labutti K."/>
            <person name="Haridas S."/>
            <person name="Kuo A."/>
            <person name="Salamov A."/>
            <person name="Ahrendt S.R."/>
            <person name="Lipzen A."/>
            <person name="Sullivan W."/>
            <person name="Andreopoulos W.B."/>
            <person name="Clum A."/>
            <person name="Lindquist E."/>
            <person name="Daum C."/>
            <person name="Ramamoorthy G.K."/>
            <person name="Gryganskyi A."/>
            <person name="Culley D."/>
            <person name="Magnuson J.K."/>
            <person name="James T.Y."/>
            <person name="O'Malley M.A."/>
            <person name="Stajich J.E."/>
            <person name="Spatafora J.W."/>
            <person name="Visel A."/>
            <person name="Grigoriev I.V."/>
        </authorList>
    </citation>
    <scope>NUCLEOTIDE SEQUENCE [LARGE SCALE GENOMIC DNA]</scope>
    <source>
        <strain evidence="2 3">PL171</strain>
    </source>
</reference>
<name>A0A1Y2I002_9FUNG</name>
<evidence type="ECO:0000313" key="3">
    <source>
        <dbReference type="Proteomes" id="UP000193411"/>
    </source>
</evidence>
<evidence type="ECO:0000313" key="2">
    <source>
        <dbReference type="EMBL" id="ORZ40176.1"/>
    </source>
</evidence>
<feature type="region of interest" description="Disordered" evidence="1">
    <location>
        <begin position="98"/>
        <end position="118"/>
    </location>
</feature>
<protein>
    <submittedName>
        <fullName evidence="2">Uncharacterized protein</fullName>
    </submittedName>
</protein>
<organism evidence="2 3">
    <name type="scientific">Catenaria anguillulae PL171</name>
    <dbReference type="NCBI Taxonomy" id="765915"/>
    <lineage>
        <taxon>Eukaryota</taxon>
        <taxon>Fungi</taxon>
        <taxon>Fungi incertae sedis</taxon>
        <taxon>Blastocladiomycota</taxon>
        <taxon>Blastocladiomycetes</taxon>
        <taxon>Blastocladiales</taxon>
        <taxon>Catenariaceae</taxon>
        <taxon>Catenaria</taxon>
    </lineage>
</organism>
<dbReference type="Proteomes" id="UP000193411">
    <property type="component" value="Unassembled WGS sequence"/>
</dbReference>
<dbReference type="EMBL" id="MCFL01000003">
    <property type="protein sequence ID" value="ORZ40176.1"/>
    <property type="molecule type" value="Genomic_DNA"/>
</dbReference>
<keyword evidence="3" id="KW-1185">Reference proteome</keyword>
<sequence length="186" mass="20157">MAEARVEFGKNGRQLFVCLAPDVLMTQLTAYRKPASLEAATDLHKVLVILADKGDFFTASAPFASYVDKYSSRAAVVTEDKTKYTPRAQVAQRRDAILANSRASRRRQTTEESSDADHVGQVRASVAMAEPGPEAAAVEEETQVVVTVGVEEGCRPHIRQRSLTPPVPDSSFVASVSFLCITSSIL</sequence>
<gene>
    <name evidence="2" type="ORF">BCR44DRAFT_270488</name>
</gene>
<dbReference type="AlphaFoldDB" id="A0A1Y2I002"/>
<comment type="caution">
    <text evidence="2">The sequence shown here is derived from an EMBL/GenBank/DDBJ whole genome shotgun (WGS) entry which is preliminary data.</text>
</comment>
<proteinExistence type="predicted"/>
<accession>A0A1Y2I002</accession>
<evidence type="ECO:0000256" key="1">
    <source>
        <dbReference type="SAM" id="MobiDB-lite"/>
    </source>
</evidence>